<dbReference type="Proteomes" id="UP000274922">
    <property type="component" value="Unassembled WGS sequence"/>
</dbReference>
<keyword evidence="3" id="KW-0809">Transit peptide</keyword>
<protein>
    <recommendedName>
        <fullName evidence="11">Rsm22-domain-containing protein</fullName>
    </recommendedName>
</protein>
<dbReference type="OrthoDB" id="421327at2759"/>
<keyword evidence="4" id="KW-0408">Iron</keyword>
<dbReference type="PANTHER" id="PTHR13184:SF5">
    <property type="entry name" value="METHYLTRANSFERASE-LIKE PROTEIN 17, MITOCHONDRIAL"/>
    <property type="match status" value="1"/>
</dbReference>
<feature type="compositionally biased region" description="Pro residues" evidence="8">
    <location>
        <begin position="24"/>
        <end position="33"/>
    </location>
</feature>
<dbReference type="GO" id="GO:0003735">
    <property type="term" value="F:structural constituent of ribosome"/>
    <property type="evidence" value="ECO:0007669"/>
    <property type="project" value="TreeGrafter"/>
</dbReference>
<evidence type="ECO:0000256" key="1">
    <source>
        <dbReference type="ARBA" id="ARBA00004173"/>
    </source>
</evidence>
<feature type="region of interest" description="Disordered" evidence="8">
    <location>
        <begin position="108"/>
        <end position="133"/>
    </location>
</feature>
<feature type="region of interest" description="Disordered" evidence="8">
    <location>
        <begin position="351"/>
        <end position="384"/>
    </location>
</feature>
<evidence type="ECO:0008006" key="11">
    <source>
        <dbReference type="Google" id="ProtNLM"/>
    </source>
</evidence>
<name>A0A4V1IUD3_9FUNG</name>
<gene>
    <name evidence="9" type="ORF">CXG81DRAFT_27123</name>
</gene>
<evidence type="ECO:0000256" key="2">
    <source>
        <dbReference type="ARBA" id="ARBA00022723"/>
    </source>
</evidence>
<feature type="region of interest" description="Disordered" evidence="8">
    <location>
        <begin position="542"/>
        <end position="561"/>
    </location>
</feature>
<dbReference type="InterPro" id="IPR052571">
    <property type="entry name" value="Mt_RNA_Methyltransferase"/>
</dbReference>
<dbReference type="GO" id="GO:0046872">
    <property type="term" value="F:metal ion binding"/>
    <property type="evidence" value="ECO:0007669"/>
    <property type="project" value="UniProtKB-KW"/>
</dbReference>
<evidence type="ECO:0000256" key="5">
    <source>
        <dbReference type="ARBA" id="ARBA00023014"/>
    </source>
</evidence>
<sequence length="667" mass="72455">MASPAARAACQSARTAYRVGRAHPVPPIYPRWPAPTSAPGQLRPRVMRPAPARSLSSSWSAAARSLRPLTGIDAAAALHANAADAAGAADAADAADAIKVHVNTDANTAPTYDEDATYEEEGSDDGDGHHLVQGEDGQLYLVPEGGGLPSEFREHTPSMFPRRLEIFNGRPGHEALPARVVRGLERAWQQYAIKPKRRQKSSTFLWSVYQDRPYGHDSDERLFNKGVSTGRRLPTLWQMPGMTAARTKEYFSEVMAMETAAVGKWLRMIRIRDPAFVPRRVLVYQAGAGAAIAAVQDLWPDTPIDFVAIEDRETLSSQMEHFVDTQLGDVTLYKYLHRDCLPAAWLEADPTLPKPQPAHRRPAPAPSAPREQAASSAAAPTPAEPPAKYDLVISPFHLGDHLSTQQAVHLGKMLWAATSGYLAIMERPTPAVFQMVMAVRDAVLAAPSASAPAPAPASADPAALTPTLAPAPTPTPAPAPTPAASHVFAPCPHDKPCPLLMGGVRAPCFFTFRLALPASLRVKMQNRAGYVDVPSSYLLLKRGPRPAAPPPTEDPRTADPALRPRWPLQRAEYTDAVGATFHWPRLLADPQRRNKHAHLTYCDPRGVVVREVVTKGKHKLAYQSTHRMRNNDLYPWQPMSLATVQHGTLPAADSEAVEPTDQEVPSA</sequence>
<keyword evidence="2" id="KW-0479">Metal-binding</keyword>
<keyword evidence="5" id="KW-0411">Iron-sulfur</keyword>
<evidence type="ECO:0000256" key="6">
    <source>
        <dbReference type="ARBA" id="ARBA00023128"/>
    </source>
</evidence>
<evidence type="ECO:0000256" key="3">
    <source>
        <dbReference type="ARBA" id="ARBA00022946"/>
    </source>
</evidence>
<feature type="compositionally biased region" description="Low complexity" evidence="8">
    <location>
        <begin position="449"/>
        <end position="468"/>
    </location>
</feature>
<proteinExistence type="predicted"/>
<dbReference type="PANTHER" id="PTHR13184">
    <property type="entry name" value="37S RIBOSOMAL PROTEIN S22"/>
    <property type="match status" value="1"/>
</dbReference>
<accession>A0A4V1IUD3</accession>
<feature type="compositionally biased region" description="Acidic residues" evidence="8">
    <location>
        <begin position="112"/>
        <end position="125"/>
    </location>
</feature>
<reference evidence="10" key="1">
    <citation type="journal article" date="2018" name="Nat. Microbiol.">
        <title>Leveraging single-cell genomics to expand the fungal tree of life.</title>
        <authorList>
            <person name="Ahrendt S.R."/>
            <person name="Quandt C.A."/>
            <person name="Ciobanu D."/>
            <person name="Clum A."/>
            <person name="Salamov A."/>
            <person name="Andreopoulos B."/>
            <person name="Cheng J.F."/>
            <person name="Woyke T."/>
            <person name="Pelin A."/>
            <person name="Henrissat B."/>
            <person name="Reynolds N.K."/>
            <person name="Benny G.L."/>
            <person name="Smith M.E."/>
            <person name="James T.Y."/>
            <person name="Grigoriev I.V."/>
        </authorList>
    </citation>
    <scope>NUCLEOTIDE SEQUENCE [LARGE SCALE GENOMIC DNA]</scope>
    <source>
        <strain evidence="10">ATCC 52028</strain>
    </source>
</reference>
<feature type="compositionally biased region" description="Pro residues" evidence="8">
    <location>
        <begin position="469"/>
        <end position="481"/>
    </location>
</feature>
<comment type="function">
    <text evidence="7">Mitochondrial ribosome (mitoribosome) assembly factor. Binds at the interface of the head and body domains of the mitochondrial small ribosomal subunit (mt-SSU), occluding the mRNA channel and preventing compaction of the head domain towards the body. Probable inactive methyltransferase: retains the characteristic folding and ability to bind S-adenosyl-L-methionine, but it probably lost its methyltransferase activity.</text>
</comment>
<dbReference type="STRING" id="1555241.A0A4V1IUD3"/>
<dbReference type="InterPro" id="IPR015324">
    <property type="entry name" value="Ribosomal_Rsm22-like"/>
</dbReference>
<dbReference type="GO" id="GO:0006412">
    <property type="term" value="P:translation"/>
    <property type="evidence" value="ECO:0007669"/>
    <property type="project" value="InterPro"/>
</dbReference>
<evidence type="ECO:0000256" key="7">
    <source>
        <dbReference type="ARBA" id="ARBA00045681"/>
    </source>
</evidence>
<dbReference type="GO" id="GO:0051536">
    <property type="term" value="F:iron-sulfur cluster binding"/>
    <property type="evidence" value="ECO:0007669"/>
    <property type="project" value="UniProtKB-KW"/>
</dbReference>
<feature type="region of interest" description="Disordered" evidence="8">
    <location>
        <begin position="449"/>
        <end position="483"/>
    </location>
</feature>
<feature type="compositionally biased region" description="Low complexity" evidence="8">
    <location>
        <begin position="368"/>
        <end position="381"/>
    </location>
</feature>
<evidence type="ECO:0000313" key="9">
    <source>
        <dbReference type="EMBL" id="RKP00159.1"/>
    </source>
</evidence>
<evidence type="ECO:0000313" key="10">
    <source>
        <dbReference type="Proteomes" id="UP000274922"/>
    </source>
</evidence>
<organism evidence="9 10">
    <name type="scientific">Caulochytrium protostelioides</name>
    <dbReference type="NCBI Taxonomy" id="1555241"/>
    <lineage>
        <taxon>Eukaryota</taxon>
        <taxon>Fungi</taxon>
        <taxon>Fungi incertae sedis</taxon>
        <taxon>Chytridiomycota</taxon>
        <taxon>Chytridiomycota incertae sedis</taxon>
        <taxon>Chytridiomycetes</taxon>
        <taxon>Caulochytriales</taxon>
        <taxon>Caulochytriaceae</taxon>
        <taxon>Caulochytrium</taxon>
    </lineage>
</organism>
<feature type="region of interest" description="Disordered" evidence="8">
    <location>
        <begin position="24"/>
        <end position="44"/>
    </location>
</feature>
<evidence type="ECO:0000256" key="8">
    <source>
        <dbReference type="SAM" id="MobiDB-lite"/>
    </source>
</evidence>
<keyword evidence="6" id="KW-0496">Mitochondrion</keyword>
<dbReference type="GO" id="GO:0005763">
    <property type="term" value="C:mitochondrial small ribosomal subunit"/>
    <property type="evidence" value="ECO:0007669"/>
    <property type="project" value="TreeGrafter"/>
</dbReference>
<dbReference type="AlphaFoldDB" id="A0A4V1IUD3"/>
<dbReference type="Pfam" id="PF09243">
    <property type="entry name" value="Rsm22"/>
    <property type="match status" value="1"/>
</dbReference>
<comment type="subcellular location">
    <subcellularLocation>
        <location evidence="1">Mitochondrion</location>
    </subcellularLocation>
</comment>
<evidence type="ECO:0000256" key="4">
    <source>
        <dbReference type="ARBA" id="ARBA00023004"/>
    </source>
</evidence>
<dbReference type="GO" id="GO:0008168">
    <property type="term" value="F:methyltransferase activity"/>
    <property type="evidence" value="ECO:0007669"/>
    <property type="project" value="InterPro"/>
</dbReference>
<keyword evidence="10" id="KW-1185">Reference proteome</keyword>
<dbReference type="EMBL" id="ML014232">
    <property type="protein sequence ID" value="RKP00159.1"/>
    <property type="molecule type" value="Genomic_DNA"/>
</dbReference>